<keyword evidence="2" id="KW-1185">Reference proteome</keyword>
<evidence type="ECO:0000313" key="1">
    <source>
        <dbReference type="EMBL" id="KAK1933035.1"/>
    </source>
</evidence>
<proteinExistence type="predicted"/>
<reference evidence="1" key="2">
    <citation type="submission" date="2021-05" db="EMBL/GenBank/DDBJ databases">
        <authorList>
            <person name="Pain A."/>
        </authorList>
    </citation>
    <scope>NUCLEOTIDE SEQUENCE</scope>
    <source>
        <strain evidence="1">1802A</strain>
    </source>
</reference>
<dbReference type="InterPro" id="IPR035979">
    <property type="entry name" value="RBD_domain_sf"/>
</dbReference>
<dbReference type="SUPFAM" id="SSF54928">
    <property type="entry name" value="RNA-binding domain, RBD"/>
    <property type="match status" value="1"/>
</dbReference>
<evidence type="ECO:0000313" key="2">
    <source>
        <dbReference type="Proteomes" id="UP001195914"/>
    </source>
</evidence>
<name>A0AAD9LE60_BABDI</name>
<comment type="caution">
    <text evidence="1">The sequence shown here is derived from an EMBL/GenBank/DDBJ whole genome shotgun (WGS) entry which is preliminary data.</text>
</comment>
<dbReference type="GO" id="GO:0003676">
    <property type="term" value="F:nucleic acid binding"/>
    <property type="evidence" value="ECO:0007669"/>
    <property type="project" value="InterPro"/>
</dbReference>
<dbReference type="Proteomes" id="UP001195914">
    <property type="component" value="Unassembled WGS sequence"/>
</dbReference>
<sequence length="845" mass="96383">MVSHGLVELHKFLYFFVSLTFWLDSAISLELYSGKTSTNAYNNSLGPPWTVSARAISPRVHGPHSSNCSRAAVNGRRLGSTSFGAFLACPTICSRDEAKPLSATTQFNFDPELVKKRRHNSLGQKNGRPKKLEADHETMHDMANLMSDHPTKEDLRAISLQEFISKIERRPQRKRIPPPAGAYDPSYDAIMYLKGLPYEVKDDDVRSWLSDYDIVYVVLIKNENGCFTGDAYVRCGSIAERDRMHREMSNKSMGVRYIQMFRLTESAYIEYYNTGFRREPAKRNFISPSVLIVKHNTRIDPLHVATLKTGSRVCGAVSEIYRNGLLLDCGVYEVLDGLKERVFCVLMRNRIAKNVGIRGQQKEWLRRKDLVLFPGIKLNLYVEKVRKTTAQTSFDEDLWREHFGEPFESLNHDAELAKRSMVYLTMDSSVSEDKVKWWERRLVDSYAKFTLKEDQPIETVEHDEIFQKIAVGVDWLGGRPEIKSGELVAGRVTLVGNKKLTEKTSTFTLEQEEPTEVAEDDGKSYHDLIREFMRGSDVDKHGTHYYGFDEPGGYKEDDEYAKTPKKSSHAIEDASFDEGVYHVPEEQVVSASPMRLDAVEDARRRTIAEEFKAFPRTTLFDECIQLPIGGWLLRRSDVPNLSAPQVRSILRQLGKCPVEDGDNADFDNRMLLCQVIKEEGLGSGLDPKTLIAKGLYKVNQSKKKMKRVIELTKNLTGRKFTREDLDAATKSELRMLADESLKKFSEWNPPDPVKRAFVDMYGSVLGDAHRESGVNEKWEALKWHIVVEIYGEQNHLKEIIQDMEANDRMLGNQPESSRESIERLIQTTIEKTPAIHAVTTEPPKD</sequence>
<dbReference type="AlphaFoldDB" id="A0AAD9LE60"/>
<dbReference type="Gene3D" id="3.30.70.330">
    <property type="match status" value="1"/>
</dbReference>
<protein>
    <recommendedName>
        <fullName evidence="3">RRM domain-containing protein</fullName>
    </recommendedName>
</protein>
<gene>
    <name evidence="1" type="ORF">X943_001913</name>
</gene>
<dbReference type="EMBL" id="JAHBMH010000073">
    <property type="protein sequence ID" value="KAK1933035.1"/>
    <property type="molecule type" value="Genomic_DNA"/>
</dbReference>
<organism evidence="1 2">
    <name type="scientific">Babesia divergens</name>
    <dbReference type="NCBI Taxonomy" id="32595"/>
    <lineage>
        <taxon>Eukaryota</taxon>
        <taxon>Sar</taxon>
        <taxon>Alveolata</taxon>
        <taxon>Apicomplexa</taxon>
        <taxon>Aconoidasida</taxon>
        <taxon>Piroplasmida</taxon>
        <taxon>Babesiidae</taxon>
        <taxon>Babesia</taxon>
    </lineage>
</organism>
<dbReference type="InterPro" id="IPR012677">
    <property type="entry name" value="Nucleotide-bd_a/b_plait_sf"/>
</dbReference>
<evidence type="ECO:0008006" key="3">
    <source>
        <dbReference type="Google" id="ProtNLM"/>
    </source>
</evidence>
<accession>A0AAD9LE60</accession>
<reference evidence="1" key="1">
    <citation type="journal article" date="2014" name="Nucleic Acids Res.">
        <title>The evolutionary dynamics of variant antigen genes in Babesia reveal a history of genomic innovation underlying host-parasite interaction.</title>
        <authorList>
            <person name="Jackson A.P."/>
            <person name="Otto T.D."/>
            <person name="Darby A."/>
            <person name="Ramaprasad A."/>
            <person name="Xia D."/>
            <person name="Echaide I.E."/>
            <person name="Farber M."/>
            <person name="Gahlot S."/>
            <person name="Gamble J."/>
            <person name="Gupta D."/>
            <person name="Gupta Y."/>
            <person name="Jackson L."/>
            <person name="Malandrin L."/>
            <person name="Malas T.B."/>
            <person name="Moussa E."/>
            <person name="Nair M."/>
            <person name="Reid A.J."/>
            <person name="Sanders M."/>
            <person name="Sharma J."/>
            <person name="Tracey A."/>
            <person name="Quail M.A."/>
            <person name="Weir W."/>
            <person name="Wastling J.M."/>
            <person name="Hall N."/>
            <person name="Willadsen P."/>
            <person name="Lingelbach K."/>
            <person name="Shiels B."/>
            <person name="Tait A."/>
            <person name="Berriman M."/>
            <person name="Allred D.R."/>
            <person name="Pain A."/>
        </authorList>
    </citation>
    <scope>NUCLEOTIDE SEQUENCE</scope>
    <source>
        <strain evidence="1">1802A</strain>
    </source>
</reference>